<keyword evidence="3 5" id="KW-0347">Helicase</keyword>
<dbReference type="InterPro" id="IPR010285">
    <property type="entry name" value="DNA_helicase_pif1-like_DEAD"/>
</dbReference>
<dbReference type="Pfam" id="PF05970">
    <property type="entry name" value="PIF1"/>
    <property type="match status" value="1"/>
</dbReference>
<evidence type="ECO:0000256" key="2">
    <source>
        <dbReference type="ARBA" id="ARBA00022801"/>
    </source>
</evidence>
<dbReference type="GO" id="GO:0005524">
    <property type="term" value="F:ATP binding"/>
    <property type="evidence" value="ECO:0007669"/>
    <property type="project" value="UniProtKB-KW"/>
</dbReference>
<sequence length="781" mass="85625">MSKTLATRSRKMFTELPQWKVLSRSTADHRSEVTVYVKGFLAEGDSPENFDDWLHSHRLLVLSPKHKWGSTALGYSWPSGTSMHHIPVPLASLSSAAYLIGRNYQHLKHFRFPTPLSIMGAVAIDVGLHIGRLAYQYNVATKESEERAEMLAWRLLELRRKYDHLRVVGHSLGCRHIVEACGLMQQTERPDSIHLCAPAFIKEDLLPWVEKGTGGLGQEQTVVYYSHKDLTLGVLLRTLLGGTQAVGEIGLPNLESHLDPSVTLVDASRSLGGYYIGAHTDYADNGPFGTSFVFISLSVTLLPSSCSIVGTLESLEILGLREYADTNHQSSLLAQKLPLLNDDQKHAFDRIVDAVNQEDSSPGSSKLFCVNGPGGTGKSMLFKTLLAYVRSNNKNALLVATSGIAAILLPGGRATHSRFKIPLDADSASTCNPRLGTAQAHLISVASLKLWDEAVMCGKNNFEAVDRALRDIMGAVNRSLEHIPFGGKVVVFGGDFRQILPVVPRGLPADIIADCIKSSSFWHQVTQLPLTINMRIQSSASDDAASAQFADTLLAIGDGRAPYHDSVNIPADWILVADDVPLLLRTIYPLLGGGGSDPNSDHYQNTVVDSDDPDNAAATYPLEFLRSLNPSGMPSHHMILKLGMPLILLRNLDPENGLCNGSKVYITALWRKAIVVKVYGGDGSEHLLPRIHAYTNEGDYPFVLRRTQLPIRPAFAMTIHKSQGQMLHHVGIYLKEQVFTHGQLYVAMSRATHPSNLKIAIPLLNNAPRSTRNIVYPQILL</sequence>
<dbReference type="GO" id="GO:0000723">
    <property type="term" value="P:telomere maintenance"/>
    <property type="evidence" value="ECO:0007669"/>
    <property type="project" value="InterPro"/>
</dbReference>
<keyword evidence="1 5" id="KW-0547">Nucleotide-binding</keyword>
<dbReference type="GO" id="GO:0016887">
    <property type="term" value="F:ATP hydrolysis activity"/>
    <property type="evidence" value="ECO:0007669"/>
    <property type="project" value="RHEA"/>
</dbReference>
<name>A0A163JYK0_ABSGL</name>
<keyword evidence="5" id="KW-0233">DNA recombination</keyword>
<evidence type="ECO:0000256" key="5">
    <source>
        <dbReference type="RuleBase" id="RU363044"/>
    </source>
</evidence>
<dbReference type="GO" id="GO:0006310">
    <property type="term" value="P:DNA recombination"/>
    <property type="evidence" value="ECO:0007669"/>
    <property type="project" value="UniProtKB-KW"/>
</dbReference>
<comment type="cofactor">
    <cofactor evidence="5">
        <name>Mg(2+)</name>
        <dbReference type="ChEBI" id="CHEBI:18420"/>
    </cofactor>
</comment>
<organism evidence="9">
    <name type="scientific">Absidia glauca</name>
    <name type="common">Pin mould</name>
    <dbReference type="NCBI Taxonomy" id="4829"/>
    <lineage>
        <taxon>Eukaryota</taxon>
        <taxon>Fungi</taxon>
        <taxon>Fungi incertae sedis</taxon>
        <taxon>Mucoromycota</taxon>
        <taxon>Mucoromycotina</taxon>
        <taxon>Mucoromycetes</taxon>
        <taxon>Mucorales</taxon>
        <taxon>Cunninghamellaceae</taxon>
        <taxon>Absidia</taxon>
    </lineage>
</organism>
<evidence type="ECO:0000259" key="8">
    <source>
        <dbReference type="Pfam" id="PF21530"/>
    </source>
</evidence>
<feature type="domain" description="DNA helicase Pif1-like 2B" evidence="8">
    <location>
        <begin position="623"/>
        <end position="669"/>
    </location>
</feature>
<dbReference type="InterPro" id="IPR049163">
    <property type="entry name" value="Pif1-like_2B_dom"/>
</dbReference>
<dbReference type="InterPro" id="IPR003840">
    <property type="entry name" value="DNA_helicase_dom"/>
</dbReference>
<feature type="domain" description="DNA helicase Pif1-like DEAD-box helicase" evidence="7">
    <location>
        <begin position="340"/>
        <end position="563"/>
    </location>
</feature>
<dbReference type="InParanoid" id="A0A163JYK0"/>
<proteinExistence type="inferred from homology"/>
<protein>
    <recommendedName>
        <fullName evidence="5">ATP-dependent DNA helicase</fullName>
        <ecNumber evidence="5">5.6.2.3</ecNumber>
    </recommendedName>
</protein>
<accession>A0A163JYK0</accession>
<dbReference type="Pfam" id="PF21530">
    <property type="entry name" value="Pif1_2B_dom"/>
    <property type="match status" value="1"/>
</dbReference>
<keyword evidence="5" id="KW-0234">DNA repair</keyword>
<dbReference type="SUPFAM" id="SSF52540">
    <property type="entry name" value="P-loop containing nucleoside triphosphate hydrolases"/>
    <property type="match status" value="2"/>
</dbReference>
<dbReference type="Proteomes" id="UP000078561">
    <property type="component" value="Unassembled WGS sequence"/>
</dbReference>
<evidence type="ECO:0000259" key="7">
    <source>
        <dbReference type="Pfam" id="PF05970"/>
    </source>
</evidence>
<dbReference type="EC" id="5.6.2.3" evidence="5"/>
<evidence type="ECO:0000313" key="10">
    <source>
        <dbReference type="Proteomes" id="UP000078561"/>
    </source>
</evidence>
<evidence type="ECO:0000256" key="4">
    <source>
        <dbReference type="ARBA" id="ARBA00022840"/>
    </source>
</evidence>
<dbReference type="InterPro" id="IPR027417">
    <property type="entry name" value="P-loop_NTPase"/>
</dbReference>
<evidence type="ECO:0000259" key="6">
    <source>
        <dbReference type="Pfam" id="PF02689"/>
    </source>
</evidence>
<keyword evidence="4 5" id="KW-0067">ATP-binding</keyword>
<evidence type="ECO:0000256" key="1">
    <source>
        <dbReference type="ARBA" id="ARBA00022741"/>
    </source>
</evidence>
<comment type="similarity">
    <text evidence="5">Belongs to the helicase family.</text>
</comment>
<comment type="catalytic activity">
    <reaction evidence="5">
        <text>ATP + H2O = ADP + phosphate + H(+)</text>
        <dbReference type="Rhea" id="RHEA:13065"/>
        <dbReference type="ChEBI" id="CHEBI:15377"/>
        <dbReference type="ChEBI" id="CHEBI:15378"/>
        <dbReference type="ChEBI" id="CHEBI:30616"/>
        <dbReference type="ChEBI" id="CHEBI:43474"/>
        <dbReference type="ChEBI" id="CHEBI:456216"/>
        <dbReference type="EC" id="5.6.2.3"/>
    </reaction>
</comment>
<gene>
    <name evidence="9" type="primary">ABSGL_10125.1 scaffold 11786</name>
</gene>
<dbReference type="GO" id="GO:0006281">
    <property type="term" value="P:DNA repair"/>
    <property type="evidence" value="ECO:0007669"/>
    <property type="project" value="UniProtKB-KW"/>
</dbReference>
<keyword evidence="5" id="KW-0227">DNA damage</keyword>
<keyword evidence="2 5" id="KW-0378">Hydrolase</keyword>
<dbReference type="Pfam" id="PF02689">
    <property type="entry name" value="Herpes_Helicase"/>
    <property type="match status" value="1"/>
</dbReference>
<dbReference type="Gene3D" id="3.40.50.300">
    <property type="entry name" value="P-loop containing nucleotide triphosphate hydrolases"/>
    <property type="match status" value="2"/>
</dbReference>
<dbReference type="EMBL" id="LT554351">
    <property type="protein sequence ID" value="SAM04265.1"/>
    <property type="molecule type" value="Genomic_DNA"/>
</dbReference>
<reference evidence="9" key="1">
    <citation type="submission" date="2016-04" db="EMBL/GenBank/DDBJ databases">
        <authorList>
            <person name="Evans L.H."/>
            <person name="Alamgir A."/>
            <person name="Owens N."/>
            <person name="Weber N.D."/>
            <person name="Virtaneva K."/>
            <person name="Barbian K."/>
            <person name="Babar A."/>
            <person name="Rosenke K."/>
        </authorList>
    </citation>
    <scope>NUCLEOTIDE SEQUENCE [LARGE SCALE GENOMIC DNA]</scope>
    <source>
        <strain evidence="9">CBS 101.48</strain>
    </source>
</reference>
<evidence type="ECO:0000256" key="3">
    <source>
        <dbReference type="ARBA" id="ARBA00022806"/>
    </source>
</evidence>
<feature type="domain" description="DNA replication helicase" evidence="6">
    <location>
        <begin position="714"/>
        <end position="767"/>
    </location>
</feature>
<dbReference type="OrthoDB" id="10258358at2759"/>
<evidence type="ECO:0000313" key="9">
    <source>
        <dbReference type="EMBL" id="SAM04265.1"/>
    </source>
</evidence>
<dbReference type="GO" id="GO:0043139">
    <property type="term" value="F:5'-3' DNA helicase activity"/>
    <property type="evidence" value="ECO:0007669"/>
    <property type="project" value="UniProtKB-EC"/>
</dbReference>
<keyword evidence="10" id="KW-1185">Reference proteome</keyword>
<dbReference type="CDD" id="cd18809">
    <property type="entry name" value="SF1_C_RecD"/>
    <property type="match status" value="1"/>
</dbReference>
<dbReference type="PANTHER" id="PTHR10492:SF57">
    <property type="entry name" value="ATP-DEPENDENT DNA HELICASE"/>
    <property type="match status" value="1"/>
</dbReference>
<dbReference type="STRING" id="4829.A0A163JYK0"/>
<dbReference type="PANTHER" id="PTHR10492">
    <property type="match status" value="1"/>
</dbReference>
<dbReference type="AlphaFoldDB" id="A0A163JYK0"/>